<dbReference type="GO" id="GO:0005737">
    <property type="term" value="C:cytoplasm"/>
    <property type="evidence" value="ECO:0007669"/>
    <property type="project" value="UniProtKB-SubCell"/>
</dbReference>
<keyword evidence="2 4" id="KW-0808">Transferase</keyword>
<comment type="catalytic activity">
    <reaction evidence="4">
        <text>N-terminal L-arginyl-[protein] + L-leucyl-tRNA(Leu) = N-terminal L-leucyl-L-arginyl-[protein] + tRNA(Leu) + H(+)</text>
        <dbReference type="Rhea" id="RHEA:50416"/>
        <dbReference type="Rhea" id="RHEA-COMP:9613"/>
        <dbReference type="Rhea" id="RHEA-COMP:9622"/>
        <dbReference type="Rhea" id="RHEA-COMP:12672"/>
        <dbReference type="Rhea" id="RHEA-COMP:12673"/>
        <dbReference type="ChEBI" id="CHEBI:15378"/>
        <dbReference type="ChEBI" id="CHEBI:64719"/>
        <dbReference type="ChEBI" id="CHEBI:78442"/>
        <dbReference type="ChEBI" id="CHEBI:78494"/>
        <dbReference type="ChEBI" id="CHEBI:133044"/>
        <dbReference type="EC" id="2.3.2.6"/>
    </reaction>
</comment>
<dbReference type="EMBL" id="CP049056">
    <property type="protein sequence ID" value="QIE54564.1"/>
    <property type="molecule type" value="Genomic_DNA"/>
</dbReference>
<evidence type="ECO:0000256" key="4">
    <source>
        <dbReference type="HAMAP-Rule" id="MF_00688"/>
    </source>
</evidence>
<dbReference type="Pfam" id="PF03588">
    <property type="entry name" value="Leu_Phe_trans"/>
    <property type="match status" value="1"/>
</dbReference>
<comment type="similarity">
    <text evidence="4">Belongs to the L/F-transferase family.</text>
</comment>
<evidence type="ECO:0000313" key="5">
    <source>
        <dbReference type="EMBL" id="QIE54564.1"/>
    </source>
</evidence>
<dbReference type="InterPro" id="IPR016181">
    <property type="entry name" value="Acyl_CoA_acyltransferase"/>
</dbReference>
<dbReference type="AlphaFoldDB" id="A0A7L5BXE4"/>
<dbReference type="GO" id="GO:0030163">
    <property type="term" value="P:protein catabolic process"/>
    <property type="evidence" value="ECO:0007669"/>
    <property type="project" value="UniProtKB-UniRule"/>
</dbReference>
<name>A0A7L5BXE4_9RHOB</name>
<comment type="catalytic activity">
    <reaction evidence="4">
        <text>L-phenylalanyl-tRNA(Phe) + an N-terminal L-alpha-aminoacyl-[protein] = an N-terminal L-phenylalanyl-L-alpha-aminoacyl-[protein] + tRNA(Phe)</text>
        <dbReference type="Rhea" id="RHEA:43632"/>
        <dbReference type="Rhea" id="RHEA-COMP:9668"/>
        <dbReference type="Rhea" id="RHEA-COMP:9699"/>
        <dbReference type="Rhea" id="RHEA-COMP:10636"/>
        <dbReference type="Rhea" id="RHEA-COMP:10637"/>
        <dbReference type="ChEBI" id="CHEBI:78442"/>
        <dbReference type="ChEBI" id="CHEBI:78531"/>
        <dbReference type="ChEBI" id="CHEBI:78597"/>
        <dbReference type="ChEBI" id="CHEBI:83561"/>
        <dbReference type="EC" id="2.3.2.6"/>
    </reaction>
</comment>
<dbReference type="InterPro" id="IPR004616">
    <property type="entry name" value="Leu/Phe-tRNA_Trfase"/>
</dbReference>
<evidence type="ECO:0000256" key="1">
    <source>
        <dbReference type="ARBA" id="ARBA00022490"/>
    </source>
</evidence>
<comment type="catalytic activity">
    <reaction evidence="4">
        <text>N-terminal L-lysyl-[protein] + L-leucyl-tRNA(Leu) = N-terminal L-leucyl-L-lysyl-[protein] + tRNA(Leu) + H(+)</text>
        <dbReference type="Rhea" id="RHEA:12340"/>
        <dbReference type="Rhea" id="RHEA-COMP:9613"/>
        <dbReference type="Rhea" id="RHEA-COMP:9622"/>
        <dbReference type="Rhea" id="RHEA-COMP:12670"/>
        <dbReference type="Rhea" id="RHEA-COMP:12671"/>
        <dbReference type="ChEBI" id="CHEBI:15378"/>
        <dbReference type="ChEBI" id="CHEBI:65249"/>
        <dbReference type="ChEBI" id="CHEBI:78442"/>
        <dbReference type="ChEBI" id="CHEBI:78494"/>
        <dbReference type="ChEBI" id="CHEBI:133043"/>
        <dbReference type="EC" id="2.3.2.6"/>
    </reaction>
</comment>
<dbReference type="PANTHER" id="PTHR30098">
    <property type="entry name" value="LEUCYL/PHENYLALANYL-TRNA--PROTEIN TRANSFERASE"/>
    <property type="match status" value="1"/>
</dbReference>
<dbReference type="Proteomes" id="UP000503336">
    <property type="component" value="Chromosome"/>
</dbReference>
<comment type="function">
    <text evidence="4">Functions in the N-end rule pathway of protein degradation where it conjugates Leu, Phe and, less efficiently, Met from aminoacyl-tRNAs to the N-termini of proteins containing an N-terminal arginine or lysine.</text>
</comment>
<evidence type="ECO:0000256" key="3">
    <source>
        <dbReference type="ARBA" id="ARBA00023315"/>
    </source>
</evidence>
<dbReference type="KEGG" id="hdh:G5B40_03400"/>
<reference evidence="5 6" key="1">
    <citation type="submission" date="2020-02" db="EMBL/GenBank/DDBJ databases">
        <title>complete genome sequence of Rhodobacteraceae bacterium.</title>
        <authorList>
            <person name="Park J."/>
            <person name="Kim Y.-S."/>
            <person name="Kim K.-H."/>
        </authorList>
    </citation>
    <scope>NUCLEOTIDE SEQUENCE [LARGE SCALE GENOMIC DNA]</scope>
    <source>
        <strain evidence="5 6">RR4-56</strain>
    </source>
</reference>
<dbReference type="InterPro" id="IPR042203">
    <property type="entry name" value="Leu/Phe-tRNA_Trfase_C"/>
</dbReference>
<keyword evidence="3 4" id="KW-0012">Acyltransferase</keyword>
<dbReference type="GO" id="GO:0008914">
    <property type="term" value="F:leucyl-tRNA--protein transferase activity"/>
    <property type="evidence" value="ECO:0007669"/>
    <property type="project" value="UniProtKB-UniRule"/>
</dbReference>
<dbReference type="PANTHER" id="PTHR30098:SF2">
    <property type="entry name" value="LEUCYL_PHENYLALANYL-TRNA--PROTEIN TRANSFERASE"/>
    <property type="match status" value="1"/>
</dbReference>
<proteinExistence type="inferred from homology"/>
<dbReference type="NCBIfam" id="TIGR00667">
    <property type="entry name" value="aat"/>
    <property type="match status" value="1"/>
</dbReference>
<dbReference type="HAMAP" id="MF_00688">
    <property type="entry name" value="Leu_Phe_trans"/>
    <property type="match status" value="1"/>
</dbReference>
<evidence type="ECO:0000256" key="2">
    <source>
        <dbReference type="ARBA" id="ARBA00022679"/>
    </source>
</evidence>
<dbReference type="EC" id="2.3.2.6" evidence="4"/>
<dbReference type="SUPFAM" id="SSF55729">
    <property type="entry name" value="Acyl-CoA N-acyltransferases (Nat)"/>
    <property type="match status" value="1"/>
</dbReference>
<gene>
    <name evidence="4" type="primary">aat</name>
    <name evidence="5" type="ORF">G5B40_03400</name>
</gene>
<protein>
    <recommendedName>
        <fullName evidence="4">Leucyl/phenylalanyl-tRNA--protein transferase</fullName>
        <ecNumber evidence="4">2.3.2.6</ecNumber>
    </recommendedName>
    <alternativeName>
        <fullName evidence="4">L/F-transferase</fullName>
    </alternativeName>
    <alternativeName>
        <fullName evidence="4">Leucyltransferase</fullName>
    </alternativeName>
    <alternativeName>
        <fullName evidence="4">Phenyalanyltransferase</fullName>
    </alternativeName>
</protein>
<sequence length="220" mass="24151">MSNRSALVELTPSLLLRAYAAGVFPMAESADADDVLWIDPDLRGIIPLHGFHAPRSLLKKVRRGEHEVDIDRDFEAVIDGCAARESTWINDEIRRLYIGLHRMGYAHSVETRLDGTLVGGLYGVKLGAAFFGESMFSTAPDASKIALVHLVARLKAGGFQLLDTQFVTEHLAQFGARTVSRGRYHNLLELAVSATADFEALPSDASPQDVAQLSTQRSYR</sequence>
<keyword evidence="1 4" id="KW-0963">Cytoplasm</keyword>
<organism evidence="5 6">
    <name type="scientific">Pikeienuella piscinae</name>
    <dbReference type="NCBI Taxonomy" id="2748098"/>
    <lineage>
        <taxon>Bacteria</taxon>
        <taxon>Pseudomonadati</taxon>
        <taxon>Pseudomonadota</taxon>
        <taxon>Alphaproteobacteria</taxon>
        <taxon>Rhodobacterales</taxon>
        <taxon>Paracoccaceae</taxon>
        <taxon>Pikeienuella</taxon>
    </lineage>
</organism>
<comment type="subcellular location">
    <subcellularLocation>
        <location evidence="4">Cytoplasm</location>
    </subcellularLocation>
</comment>
<evidence type="ECO:0000313" key="6">
    <source>
        <dbReference type="Proteomes" id="UP000503336"/>
    </source>
</evidence>
<dbReference type="Gene3D" id="3.40.630.70">
    <property type="entry name" value="Leucyl/phenylalanyl-tRNA-protein transferase, C-terminal domain"/>
    <property type="match status" value="1"/>
</dbReference>
<accession>A0A7L5BXE4</accession>
<keyword evidence="6" id="KW-1185">Reference proteome</keyword>